<dbReference type="Pfam" id="PF13564">
    <property type="entry name" value="DoxX_2"/>
    <property type="match status" value="1"/>
</dbReference>
<dbReference type="Proteomes" id="UP000094669">
    <property type="component" value="Unassembled WGS sequence"/>
</dbReference>
<keyword evidence="2 5" id="KW-0812">Transmembrane</keyword>
<evidence type="ECO:0000256" key="3">
    <source>
        <dbReference type="ARBA" id="ARBA00022989"/>
    </source>
</evidence>
<feature type="transmembrane region" description="Helical" evidence="5">
    <location>
        <begin position="69"/>
        <end position="88"/>
    </location>
</feature>
<evidence type="ECO:0000256" key="2">
    <source>
        <dbReference type="ARBA" id="ARBA00022692"/>
    </source>
</evidence>
<keyword evidence="3 5" id="KW-1133">Transmembrane helix</keyword>
<proteinExistence type="predicted"/>
<evidence type="ECO:0000256" key="4">
    <source>
        <dbReference type="ARBA" id="ARBA00023136"/>
    </source>
</evidence>
<sequence length="128" mass="13753">MKITILNWTLRILTALIFIPAFLLKFTGAEKSIETFSKLGVEPIGRYFTGSLELLTVILIFIPKAQWAGAGLGSCIMLGALAAHVSVLGYSGEAGVGTISATIALLGFLSQWYLTKDSNPLFKKNSSQ</sequence>
<protein>
    <submittedName>
        <fullName evidence="6">DoxX-like family protein</fullName>
    </submittedName>
</protein>
<evidence type="ECO:0000256" key="5">
    <source>
        <dbReference type="SAM" id="Phobius"/>
    </source>
</evidence>
<feature type="transmembrane region" description="Helical" evidence="5">
    <location>
        <begin position="94"/>
        <end position="114"/>
    </location>
</feature>
<name>A0ABX4YK80_9LEPT</name>
<evidence type="ECO:0000256" key="1">
    <source>
        <dbReference type="ARBA" id="ARBA00004141"/>
    </source>
</evidence>
<organism evidence="6 7">
    <name type="scientific">Leptospira inadai serovar Lyme</name>
    <dbReference type="NCBI Taxonomy" id="293084"/>
    <lineage>
        <taxon>Bacteria</taxon>
        <taxon>Pseudomonadati</taxon>
        <taxon>Spirochaetota</taxon>
        <taxon>Spirochaetia</taxon>
        <taxon>Leptospirales</taxon>
        <taxon>Leptospiraceae</taxon>
        <taxon>Leptospira</taxon>
    </lineage>
</organism>
<evidence type="ECO:0000313" key="7">
    <source>
        <dbReference type="Proteomes" id="UP000094669"/>
    </source>
</evidence>
<evidence type="ECO:0000313" key="6">
    <source>
        <dbReference type="EMBL" id="PNV75703.1"/>
    </source>
</evidence>
<dbReference type="RefSeq" id="WP_010418843.1">
    <property type="nucleotide sequence ID" value="NZ_MCRM02000005.1"/>
</dbReference>
<keyword evidence="7" id="KW-1185">Reference proteome</keyword>
<reference evidence="6" key="1">
    <citation type="submission" date="2018-01" db="EMBL/GenBank/DDBJ databases">
        <title>Genomic characterization of Leptospira inadai serogroup Lyme isolated from captured rat in Brazil and comparative analysis with human reference strain.</title>
        <authorList>
            <person name="Moreno L.Z."/>
            <person name="Loureiro A.P."/>
            <person name="Miraglia F."/>
            <person name="Kremer F.S."/>
            <person name="Eslabao M.R."/>
            <person name="Dellagostin O.A."/>
            <person name="Lilenbaum W."/>
            <person name="Moreno A.M."/>
        </authorList>
    </citation>
    <scope>NUCLEOTIDE SEQUENCE [LARGE SCALE GENOMIC DNA]</scope>
    <source>
        <strain evidence="6">M34/99</strain>
    </source>
</reference>
<feature type="transmembrane region" description="Helical" evidence="5">
    <location>
        <begin position="45"/>
        <end position="62"/>
    </location>
</feature>
<gene>
    <name evidence="6" type="ORF">BES34_006590</name>
</gene>
<comment type="subcellular location">
    <subcellularLocation>
        <location evidence="1">Membrane</location>
        <topology evidence="1">Multi-pass membrane protein</topology>
    </subcellularLocation>
</comment>
<comment type="caution">
    <text evidence="6">The sequence shown here is derived from an EMBL/GenBank/DDBJ whole genome shotgun (WGS) entry which is preliminary data.</text>
</comment>
<dbReference type="EMBL" id="MCRM02000005">
    <property type="protein sequence ID" value="PNV75703.1"/>
    <property type="molecule type" value="Genomic_DNA"/>
</dbReference>
<keyword evidence="4 5" id="KW-0472">Membrane</keyword>
<accession>A0ABX4YK80</accession>
<dbReference type="InterPro" id="IPR032808">
    <property type="entry name" value="DoxX"/>
</dbReference>